<dbReference type="PANTHER" id="PTHR11647">
    <property type="entry name" value="HYDRANTOINASE/DIHYDROPYRIMIDINASE FAMILY MEMBER"/>
    <property type="match status" value="1"/>
</dbReference>
<evidence type="ECO:0000313" key="2">
    <source>
        <dbReference type="EMBL" id="AZI32231.1"/>
    </source>
</evidence>
<accession>A0A3G8XU68</accession>
<name>A0A3G8XU68_9FLAO</name>
<gene>
    <name evidence="2" type="ORF">EIB73_03100</name>
</gene>
<dbReference type="KEGG" id="ccas:EIB73_03100"/>
<organism evidence="2 3">
    <name type="scientific">Kaistella carnis</name>
    <dbReference type="NCBI Taxonomy" id="1241979"/>
    <lineage>
        <taxon>Bacteria</taxon>
        <taxon>Pseudomonadati</taxon>
        <taxon>Bacteroidota</taxon>
        <taxon>Flavobacteriia</taxon>
        <taxon>Flavobacteriales</taxon>
        <taxon>Weeksellaceae</taxon>
        <taxon>Chryseobacterium group</taxon>
        <taxon>Kaistella</taxon>
    </lineage>
</organism>
<evidence type="ECO:0000259" key="1">
    <source>
        <dbReference type="Pfam" id="PF07969"/>
    </source>
</evidence>
<dbReference type="Gene3D" id="2.30.40.10">
    <property type="entry name" value="Urease, subunit C, domain 1"/>
    <property type="match status" value="1"/>
</dbReference>
<evidence type="ECO:0000313" key="3">
    <source>
        <dbReference type="Proteomes" id="UP000270185"/>
    </source>
</evidence>
<dbReference type="PANTHER" id="PTHR11647:SF1">
    <property type="entry name" value="COLLAPSIN RESPONSE MEDIATOR PROTEIN"/>
    <property type="match status" value="1"/>
</dbReference>
<dbReference type="AlphaFoldDB" id="A0A3G8XU68"/>
<dbReference type="Pfam" id="PF07969">
    <property type="entry name" value="Amidohydro_3"/>
    <property type="match status" value="1"/>
</dbReference>
<sequence>MTILDDEIIIIFHRTSNQKFFNVQTLKMMKTLIKNGLFFSGRVEEKALKKDVLIDESGRIKEIALCNSFDEEGLKIIDANGKWIVPGFVDSHTHYDAEVLASPGLKESARHGVLPLF</sequence>
<keyword evidence="3" id="KW-1185">Reference proteome</keyword>
<dbReference type="OrthoDB" id="9775607at2"/>
<proteinExistence type="predicted"/>
<dbReference type="SUPFAM" id="SSF51338">
    <property type="entry name" value="Composite domain of metallo-dependent hydrolases"/>
    <property type="match status" value="1"/>
</dbReference>
<dbReference type="Proteomes" id="UP000270185">
    <property type="component" value="Chromosome"/>
</dbReference>
<dbReference type="GO" id="GO:0016812">
    <property type="term" value="F:hydrolase activity, acting on carbon-nitrogen (but not peptide) bonds, in cyclic amides"/>
    <property type="evidence" value="ECO:0007669"/>
    <property type="project" value="TreeGrafter"/>
</dbReference>
<protein>
    <recommendedName>
        <fullName evidence="1">Amidohydrolase 3 domain-containing protein</fullName>
    </recommendedName>
</protein>
<dbReference type="GO" id="GO:0005829">
    <property type="term" value="C:cytosol"/>
    <property type="evidence" value="ECO:0007669"/>
    <property type="project" value="TreeGrafter"/>
</dbReference>
<dbReference type="InterPro" id="IPR013108">
    <property type="entry name" value="Amidohydro_3"/>
</dbReference>
<dbReference type="InterPro" id="IPR011059">
    <property type="entry name" value="Metal-dep_hydrolase_composite"/>
</dbReference>
<dbReference type="InterPro" id="IPR050378">
    <property type="entry name" value="Metallo-dep_Hydrolases_sf"/>
</dbReference>
<dbReference type="EMBL" id="CP034159">
    <property type="protein sequence ID" value="AZI32231.1"/>
    <property type="molecule type" value="Genomic_DNA"/>
</dbReference>
<reference evidence="3" key="1">
    <citation type="submission" date="2018-11" db="EMBL/GenBank/DDBJ databases">
        <title>Proposal to divide the Flavobacteriaceae and reorganize its genera based on Amino Acid Identity values calculated from whole genome sequences.</title>
        <authorList>
            <person name="Nicholson A.C."/>
            <person name="Gulvik C.A."/>
            <person name="Whitney A.M."/>
            <person name="Humrighouse B.W."/>
            <person name="Bell M."/>
            <person name="Holmes B."/>
            <person name="Steigerwalt A.G."/>
            <person name="Villarma A."/>
            <person name="Sheth M."/>
            <person name="Batra D."/>
            <person name="Pryor J."/>
            <person name="Bernardet J.-F."/>
            <person name="Hugo C."/>
            <person name="Kampfer P."/>
            <person name="Newman J.D."/>
            <person name="McQuiston J.R."/>
        </authorList>
    </citation>
    <scope>NUCLEOTIDE SEQUENCE [LARGE SCALE GENOMIC DNA]</scope>
    <source>
        <strain evidence="3">G0081</strain>
    </source>
</reference>
<feature type="domain" description="Amidohydrolase 3" evidence="1">
    <location>
        <begin position="75"/>
        <end position="114"/>
    </location>
</feature>